<reference evidence="1" key="1">
    <citation type="submission" date="2018-01" db="EMBL/GenBank/DDBJ databases">
        <authorList>
            <person name="Mao J.F."/>
        </authorList>
    </citation>
    <scope>NUCLEOTIDE SEQUENCE</scope>
    <source>
        <strain evidence="1">Huo1</strain>
        <tissue evidence="1">Leaf</tissue>
    </source>
</reference>
<dbReference type="Gene3D" id="3.30.40.10">
    <property type="entry name" value="Zinc/RING finger domain, C3HC4 (zinc finger)"/>
    <property type="match status" value="1"/>
</dbReference>
<dbReference type="EMBL" id="PNBA02000019">
    <property type="protein sequence ID" value="KAG6390742.1"/>
    <property type="molecule type" value="Genomic_DNA"/>
</dbReference>
<dbReference type="Pfam" id="PF13920">
    <property type="entry name" value="zf-C3HC4_3"/>
    <property type="match status" value="1"/>
</dbReference>
<dbReference type="InterPro" id="IPR013083">
    <property type="entry name" value="Znf_RING/FYVE/PHD"/>
</dbReference>
<reference evidence="1" key="2">
    <citation type="submission" date="2020-08" db="EMBL/GenBank/DDBJ databases">
        <title>Plant Genome Project.</title>
        <authorList>
            <person name="Zhang R.-G."/>
        </authorList>
    </citation>
    <scope>NUCLEOTIDE SEQUENCE</scope>
    <source>
        <strain evidence="1">Huo1</strain>
        <tissue evidence="1">Leaf</tissue>
    </source>
</reference>
<name>A0A8X8W9D6_SALSN</name>
<evidence type="ECO:0008006" key="3">
    <source>
        <dbReference type="Google" id="ProtNLM"/>
    </source>
</evidence>
<evidence type="ECO:0000313" key="2">
    <source>
        <dbReference type="Proteomes" id="UP000298416"/>
    </source>
</evidence>
<dbReference type="AlphaFoldDB" id="A0A8X8W9D6"/>
<gene>
    <name evidence="1" type="ORF">SASPL_148487</name>
</gene>
<proteinExistence type="predicted"/>
<keyword evidence="2" id="KW-1185">Reference proteome</keyword>
<sequence length="115" mass="13060">MSTPSPSQRPRNHQYQKNLVIVFDILPHVTPLKPRFHLEHAVVSLSEGLQEANVARQYAEAVEEEGESSFEDPDRVGPVRLDCKVCERELANVMVWSCRHVCVCKRCDAALFAGW</sequence>
<evidence type="ECO:0000313" key="1">
    <source>
        <dbReference type="EMBL" id="KAG6390742.1"/>
    </source>
</evidence>
<accession>A0A8X8W9D6</accession>
<organism evidence="1">
    <name type="scientific">Salvia splendens</name>
    <name type="common">Scarlet sage</name>
    <dbReference type="NCBI Taxonomy" id="180675"/>
    <lineage>
        <taxon>Eukaryota</taxon>
        <taxon>Viridiplantae</taxon>
        <taxon>Streptophyta</taxon>
        <taxon>Embryophyta</taxon>
        <taxon>Tracheophyta</taxon>
        <taxon>Spermatophyta</taxon>
        <taxon>Magnoliopsida</taxon>
        <taxon>eudicotyledons</taxon>
        <taxon>Gunneridae</taxon>
        <taxon>Pentapetalae</taxon>
        <taxon>asterids</taxon>
        <taxon>lamiids</taxon>
        <taxon>Lamiales</taxon>
        <taxon>Lamiaceae</taxon>
        <taxon>Nepetoideae</taxon>
        <taxon>Mentheae</taxon>
        <taxon>Salviinae</taxon>
        <taxon>Salvia</taxon>
        <taxon>Salvia subgen. Calosphace</taxon>
        <taxon>core Calosphace</taxon>
    </lineage>
</organism>
<protein>
    <recommendedName>
        <fullName evidence="3">RING-type domain-containing protein</fullName>
    </recommendedName>
</protein>
<dbReference type="Proteomes" id="UP000298416">
    <property type="component" value="Unassembled WGS sequence"/>
</dbReference>
<comment type="caution">
    <text evidence="1">The sequence shown here is derived from an EMBL/GenBank/DDBJ whole genome shotgun (WGS) entry which is preliminary data.</text>
</comment>